<reference evidence="5 6" key="1">
    <citation type="journal article" date="2018" name="FEMS Microbiol. Ecol.">
        <title>Co-invading symbiotic mutualists of Medicago polymorpha retain high ancestral diversity and contain diverse accessory genomes.</title>
        <authorList>
            <person name="Porter S.S."/>
            <person name="Faber-Hammond J.J."/>
            <person name="Friesen M.L."/>
        </authorList>
    </citation>
    <scope>NUCLEOTIDE SEQUENCE [LARGE SCALE GENOMIC DNA]</scope>
    <source>
        <strain evidence="5 6">Str16</strain>
    </source>
</reference>
<dbReference type="Proteomes" id="UP001190825">
    <property type="component" value="Unassembled WGS sequence"/>
</dbReference>
<evidence type="ECO:0000256" key="3">
    <source>
        <dbReference type="ARBA" id="ARBA00022801"/>
    </source>
</evidence>
<feature type="domain" description="Prohead serine protease" evidence="4">
    <location>
        <begin position="14"/>
        <end position="161"/>
    </location>
</feature>
<dbReference type="InterPro" id="IPR006433">
    <property type="entry name" value="Prohead_protease"/>
</dbReference>
<evidence type="ECO:0000313" key="5">
    <source>
        <dbReference type="EMBL" id="PLU03818.1"/>
    </source>
</evidence>
<evidence type="ECO:0000259" key="4">
    <source>
        <dbReference type="Pfam" id="PF04586"/>
    </source>
</evidence>
<keyword evidence="6" id="KW-1185">Reference proteome</keyword>
<keyword evidence="3" id="KW-0378">Hydrolase</keyword>
<evidence type="ECO:0000256" key="2">
    <source>
        <dbReference type="ARBA" id="ARBA00022670"/>
    </source>
</evidence>
<organism evidence="5 6">
    <name type="scientific">Sinorhizobium medicae</name>
    <dbReference type="NCBI Taxonomy" id="110321"/>
    <lineage>
        <taxon>Bacteria</taxon>
        <taxon>Pseudomonadati</taxon>
        <taxon>Pseudomonadota</taxon>
        <taxon>Alphaproteobacteria</taxon>
        <taxon>Hyphomicrobiales</taxon>
        <taxon>Rhizobiaceae</taxon>
        <taxon>Sinorhizobium/Ensifer group</taxon>
        <taxon>Sinorhizobium</taxon>
    </lineage>
</organism>
<sequence length="180" mass="19419">MSNVTYETGMQIALDTKAITEDGSFEGYASRFGEVDLGRDAVQVGAFTKSLAARPAGRVKMLREHNRSEPVGIWTDIAEDGTGLRVKGRLILDTVKGRETYALMKAGALDTLSIGYRTKASRLDKTKGVRLLDEVELHEISIVTFGMLPTATVSSVKSNTPNTLRAIADVLNAARASMKG</sequence>
<name>A0ABX4TNR3_9HYPH</name>
<dbReference type="SUPFAM" id="SSF50789">
    <property type="entry name" value="Herpes virus serine proteinase, assemblin"/>
    <property type="match status" value="1"/>
</dbReference>
<evidence type="ECO:0000313" key="6">
    <source>
        <dbReference type="Proteomes" id="UP001190825"/>
    </source>
</evidence>
<keyword evidence="1" id="KW-1188">Viral release from host cell</keyword>
<evidence type="ECO:0000256" key="1">
    <source>
        <dbReference type="ARBA" id="ARBA00022612"/>
    </source>
</evidence>
<proteinExistence type="predicted"/>
<accession>A0ABX4TNR3</accession>
<dbReference type="NCBIfam" id="TIGR01543">
    <property type="entry name" value="proheadase_HK97"/>
    <property type="match status" value="1"/>
</dbReference>
<dbReference type="Pfam" id="PF04586">
    <property type="entry name" value="Peptidase_S78"/>
    <property type="match status" value="1"/>
</dbReference>
<protein>
    <submittedName>
        <fullName evidence="5">Primosomal replication protein N</fullName>
    </submittedName>
</protein>
<gene>
    <name evidence="5" type="ORF">BMJ33_13015</name>
</gene>
<dbReference type="InterPro" id="IPR054613">
    <property type="entry name" value="Peptidase_S78_dom"/>
</dbReference>
<keyword evidence="2" id="KW-0645">Protease</keyword>
<dbReference type="RefSeq" id="WP_101779762.1">
    <property type="nucleotide sequence ID" value="NZ_NBUC01000067.1"/>
</dbReference>
<dbReference type="EMBL" id="NBUC01000067">
    <property type="protein sequence ID" value="PLU03818.1"/>
    <property type="molecule type" value="Genomic_DNA"/>
</dbReference>
<comment type="caution">
    <text evidence="5">The sequence shown here is derived from an EMBL/GenBank/DDBJ whole genome shotgun (WGS) entry which is preliminary data.</text>
</comment>